<dbReference type="GO" id="GO:0005886">
    <property type="term" value="C:plasma membrane"/>
    <property type="evidence" value="ECO:0007669"/>
    <property type="project" value="TreeGrafter"/>
</dbReference>
<keyword evidence="9" id="KW-1185">Reference proteome</keyword>
<name>A0AA38R2N2_9PEZI</name>
<dbReference type="InterPro" id="IPR019402">
    <property type="entry name" value="CWH43_N"/>
</dbReference>
<dbReference type="InterPro" id="IPR050911">
    <property type="entry name" value="DRAM/TMEM150_Autophagy_Mod"/>
</dbReference>
<comment type="caution">
    <text evidence="8">The sequence shown here is derived from an EMBL/GenBank/DDBJ whole genome shotgun (WGS) entry which is preliminary data.</text>
</comment>
<evidence type="ECO:0000256" key="4">
    <source>
        <dbReference type="ARBA" id="ARBA00023136"/>
    </source>
</evidence>
<accession>A0AA38R2N2</accession>
<feature type="domain" description="CWH43-like N-terminal" evidence="7">
    <location>
        <begin position="6"/>
        <end position="221"/>
    </location>
</feature>
<sequence length="307" mass="34257">MLRISYWVYPIISGLVWLGMLLGLLIWWCVDADKARYPSMEPTQSIAYISDVGAQKLKPLFIAGCSVTTVFLDISFLSDRWLRHKGRLVPNTTLTEKVLSGLTIAFATVGTAGLILLSIFDTLRHPKLHDIFLLLFIAGYILSAIFICWEYQRLGAHYSTHRVLRISFYIKLAFIIVEVILAVAFAACNFKKASNAAAVLEWAVAFIFSFYVFSFYVDLFPAVRTRHTGAGFKSRDPTVRRAADREMEEAGSDRYLNGPMDGPVDRHRDQNGYSNGQTNGYASNGYTNGGVGTNGYANGNHGPHNNF</sequence>
<gene>
    <name evidence="8" type="ORF">NKR19_g9538</name>
</gene>
<feature type="transmembrane region" description="Helical" evidence="6">
    <location>
        <begin position="166"/>
        <end position="187"/>
    </location>
</feature>
<feature type="transmembrane region" description="Helical" evidence="6">
    <location>
        <begin position="60"/>
        <end position="78"/>
    </location>
</feature>
<keyword evidence="3 6" id="KW-1133">Transmembrane helix</keyword>
<dbReference type="PANTHER" id="PTHR21324:SF2">
    <property type="entry name" value="EG:22E5.9 PROTEIN"/>
    <property type="match status" value="1"/>
</dbReference>
<dbReference type="GO" id="GO:0012505">
    <property type="term" value="C:endomembrane system"/>
    <property type="evidence" value="ECO:0007669"/>
    <property type="project" value="UniProtKB-SubCell"/>
</dbReference>
<dbReference type="Proteomes" id="UP001174691">
    <property type="component" value="Unassembled WGS sequence"/>
</dbReference>
<feature type="transmembrane region" description="Helical" evidence="6">
    <location>
        <begin position="199"/>
        <end position="217"/>
    </location>
</feature>
<reference evidence="8" key="1">
    <citation type="submission" date="2022-07" db="EMBL/GenBank/DDBJ databases">
        <title>Fungi with potential for degradation of polypropylene.</title>
        <authorList>
            <person name="Gostincar C."/>
        </authorList>
    </citation>
    <scope>NUCLEOTIDE SEQUENCE</scope>
    <source>
        <strain evidence="8">EXF-13287</strain>
    </source>
</reference>
<feature type="transmembrane region" description="Helical" evidence="6">
    <location>
        <begin position="6"/>
        <end position="30"/>
    </location>
</feature>
<evidence type="ECO:0000256" key="5">
    <source>
        <dbReference type="SAM" id="MobiDB-lite"/>
    </source>
</evidence>
<dbReference type="AlphaFoldDB" id="A0AA38R2N2"/>
<feature type="region of interest" description="Disordered" evidence="5">
    <location>
        <begin position="235"/>
        <end position="286"/>
    </location>
</feature>
<evidence type="ECO:0000313" key="8">
    <source>
        <dbReference type="EMBL" id="KAJ9131397.1"/>
    </source>
</evidence>
<evidence type="ECO:0000256" key="3">
    <source>
        <dbReference type="ARBA" id="ARBA00022989"/>
    </source>
</evidence>
<dbReference type="Pfam" id="PF10277">
    <property type="entry name" value="Frag1"/>
    <property type="match status" value="1"/>
</dbReference>
<dbReference type="EMBL" id="JANBVN010000236">
    <property type="protein sequence ID" value="KAJ9131397.1"/>
    <property type="molecule type" value="Genomic_DNA"/>
</dbReference>
<keyword evidence="2 6" id="KW-0812">Transmembrane</keyword>
<feature type="compositionally biased region" description="Polar residues" evidence="5">
    <location>
        <begin position="271"/>
        <end position="282"/>
    </location>
</feature>
<evidence type="ECO:0000256" key="6">
    <source>
        <dbReference type="SAM" id="Phobius"/>
    </source>
</evidence>
<protein>
    <submittedName>
        <fullName evidence="8">Frag1/DRAM/Sfk1 family protein</fullName>
    </submittedName>
</protein>
<dbReference type="PANTHER" id="PTHR21324">
    <property type="entry name" value="FASTING-INDUCIBLE INTEGRAL MEMBRANE PROTEIN TM6P1-RELATED"/>
    <property type="match status" value="1"/>
</dbReference>
<evidence type="ECO:0000259" key="7">
    <source>
        <dbReference type="Pfam" id="PF10277"/>
    </source>
</evidence>
<proteinExistence type="predicted"/>
<organism evidence="8 9">
    <name type="scientific">Coniochaeta hoffmannii</name>
    <dbReference type="NCBI Taxonomy" id="91930"/>
    <lineage>
        <taxon>Eukaryota</taxon>
        <taxon>Fungi</taxon>
        <taxon>Dikarya</taxon>
        <taxon>Ascomycota</taxon>
        <taxon>Pezizomycotina</taxon>
        <taxon>Sordariomycetes</taxon>
        <taxon>Sordariomycetidae</taxon>
        <taxon>Coniochaetales</taxon>
        <taxon>Coniochaetaceae</taxon>
        <taxon>Coniochaeta</taxon>
    </lineage>
</organism>
<comment type="subcellular location">
    <subcellularLocation>
        <location evidence="1">Endomembrane system</location>
        <topology evidence="1">Multi-pass membrane protein</topology>
    </subcellularLocation>
</comment>
<evidence type="ECO:0000313" key="9">
    <source>
        <dbReference type="Proteomes" id="UP001174691"/>
    </source>
</evidence>
<feature type="transmembrane region" description="Helical" evidence="6">
    <location>
        <begin position="132"/>
        <end position="154"/>
    </location>
</feature>
<keyword evidence="4 6" id="KW-0472">Membrane</keyword>
<feature type="transmembrane region" description="Helical" evidence="6">
    <location>
        <begin position="98"/>
        <end position="120"/>
    </location>
</feature>
<evidence type="ECO:0000256" key="1">
    <source>
        <dbReference type="ARBA" id="ARBA00004127"/>
    </source>
</evidence>
<evidence type="ECO:0000256" key="2">
    <source>
        <dbReference type="ARBA" id="ARBA00022692"/>
    </source>
</evidence>
<feature type="compositionally biased region" description="Basic and acidic residues" evidence="5">
    <location>
        <begin position="235"/>
        <end position="245"/>
    </location>
</feature>